<dbReference type="PANTHER" id="PTHR33164:SF104">
    <property type="entry name" value="TRANSCRIPTIONAL REGULATORY PROTEIN"/>
    <property type="match status" value="1"/>
</dbReference>
<dbReference type="PANTHER" id="PTHR33164">
    <property type="entry name" value="TRANSCRIPTIONAL REGULATOR, MARR FAMILY"/>
    <property type="match status" value="1"/>
</dbReference>
<keyword evidence="3" id="KW-1185">Reference proteome</keyword>
<evidence type="ECO:0000313" key="2">
    <source>
        <dbReference type="EMBL" id="MTH66672.1"/>
    </source>
</evidence>
<dbReference type="InterPro" id="IPR039422">
    <property type="entry name" value="MarR/SlyA-like"/>
</dbReference>
<dbReference type="EMBL" id="WMII01000047">
    <property type="protein sequence ID" value="MTH66672.1"/>
    <property type="molecule type" value="Genomic_DNA"/>
</dbReference>
<proteinExistence type="predicted"/>
<dbReference type="Gene3D" id="1.10.10.10">
    <property type="entry name" value="Winged helix-like DNA-binding domain superfamily/Winged helix DNA-binding domain"/>
    <property type="match status" value="1"/>
</dbReference>
<feature type="domain" description="HTH marR-type" evidence="1">
    <location>
        <begin position="30"/>
        <end position="165"/>
    </location>
</feature>
<dbReference type="RefSeq" id="WP_155046311.1">
    <property type="nucleotide sequence ID" value="NZ_WMIH01000047.1"/>
</dbReference>
<dbReference type="GO" id="GO:0003700">
    <property type="term" value="F:DNA-binding transcription factor activity"/>
    <property type="evidence" value="ECO:0007669"/>
    <property type="project" value="InterPro"/>
</dbReference>
<protein>
    <submittedName>
        <fullName evidence="2">MarR family transcriptional regulator</fullName>
    </submittedName>
</protein>
<dbReference type="PRINTS" id="PR00598">
    <property type="entry name" value="HTHMARR"/>
</dbReference>
<dbReference type="SUPFAM" id="SSF46785">
    <property type="entry name" value="Winged helix' DNA-binding domain"/>
    <property type="match status" value="1"/>
</dbReference>
<organism evidence="2 3">
    <name type="scientific">Paracoccus shanxieyensis</name>
    <dbReference type="NCBI Taxonomy" id="2675752"/>
    <lineage>
        <taxon>Bacteria</taxon>
        <taxon>Pseudomonadati</taxon>
        <taxon>Pseudomonadota</taxon>
        <taxon>Alphaproteobacteria</taxon>
        <taxon>Rhodobacterales</taxon>
        <taxon>Paracoccaceae</taxon>
        <taxon>Paracoccus</taxon>
    </lineage>
</organism>
<dbReference type="AlphaFoldDB" id="A0A6L6J5N1"/>
<dbReference type="Pfam" id="PF12802">
    <property type="entry name" value="MarR_2"/>
    <property type="match status" value="1"/>
</dbReference>
<dbReference type="InterPro" id="IPR036390">
    <property type="entry name" value="WH_DNA-bd_sf"/>
</dbReference>
<dbReference type="GO" id="GO:0006950">
    <property type="term" value="P:response to stress"/>
    <property type="evidence" value="ECO:0007669"/>
    <property type="project" value="TreeGrafter"/>
</dbReference>
<sequence>MTYSVDDEPDFVDSAVGLWTNEVPQLDTRGKHITNRILRLAEVVTNRMNDVTQSCGIKYSTYAILATLRASGEPFELTPKALQALLVVSSGGLSNQLARIEAMGLIRRSEDPSDGRGVRVSLTLAGRALADQTMPVQAAAELDFIRMLSEDERETLERLLRRVLLVNSIPR</sequence>
<reference evidence="2 3" key="1">
    <citation type="submission" date="2019-11" db="EMBL/GenBank/DDBJ databases">
        <authorList>
            <person name="Dong K."/>
        </authorList>
    </citation>
    <scope>NUCLEOTIDE SEQUENCE [LARGE SCALE GENOMIC DNA]</scope>
    <source>
        <strain evidence="2 3">DK608</strain>
    </source>
</reference>
<dbReference type="InterPro" id="IPR036388">
    <property type="entry name" value="WH-like_DNA-bd_sf"/>
</dbReference>
<accession>A0A6L6J5N1</accession>
<dbReference type="InterPro" id="IPR000835">
    <property type="entry name" value="HTH_MarR-typ"/>
</dbReference>
<evidence type="ECO:0000313" key="3">
    <source>
        <dbReference type="Proteomes" id="UP000478740"/>
    </source>
</evidence>
<comment type="caution">
    <text evidence="2">The sequence shown here is derived from an EMBL/GenBank/DDBJ whole genome shotgun (WGS) entry which is preliminary data.</text>
</comment>
<dbReference type="Proteomes" id="UP000478740">
    <property type="component" value="Unassembled WGS sequence"/>
</dbReference>
<dbReference type="SMART" id="SM00347">
    <property type="entry name" value="HTH_MARR"/>
    <property type="match status" value="1"/>
</dbReference>
<gene>
    <name evidence="2" type="ORF">GL284_20720</name>
</gene>
<name>A0A6L6J5N1_9RHOB</name>
<dbReference type="PROSITE" id="PS50995">
    <property type="entry name" value="HTH_MARR_2"/>
    <property type="match status" value="1"/>
</dbReference>
<evidence type="ECO:0000259" key="1">
    <source>
        <dbReference type="PROSITE" id="PS50995"/>
    </source>
</evidence>